<dbReference type="Gene3D" id="3.90.215.10">
    <property type="entry name" value="Gamma Fibrinogen, chain A, domain 1"/>
    <property type="match status" value="1"/>
</dbReference>
<feature type="compositionally biased region" description="Basic and acidic residues" evidence="1">
    <location>
        <begin position="9"/>
        <end position="19"/>
    </location>
</feature>
<gene>
    <name evidence="3" type="ORF">PoB_003950800</name>
</gene>
<comment type="caution">
    <text evidence="3">The sequence shown here is derived from an EMBL/GenBank/DDBJ whole genome shotgun (WGS) entry which is preliminary data.</text>
</comment>
<dbReference type="EMBL" id="BLXT01004479">
    <property type="protein sequence ID" value="GFO13003.1"/>
    <property type="molecule type" value="Genomic_DNA"/>
</dbReference>
<dbReference type="InterPro" id="IPR014716">
    <property type="entry name" value="Fibrinogen_a/b/g_C_1"/>
</dbReference>
<dbReference type="InterPro" id="IPR002181">
    <property type="entry name" value="Fibrinogen_a/b/g_C_dom"/>
</dbReference>
<dbReference type="AlphaFoldDB" id="A0AAV4B2R1"/>
<dbReference type="SUPFAM" id="SSF56496">
    <property type="entry name" value="Fibrinogen C-terminal domain-like"/>
    <property type="match status" value="1"/>
</dbReference>
<evidence type="ECO:0000313" key="3">
    <source>
        <dbReference type="EMBL" id="GFO13003.1"/>
    </source>
</evidence>
<evidence type="ECO:0000256" key="1">
    <source>
        <dbReference type="SAM" id="MobiDB-lite"/>
    </source>
</evidence>
<proteinExistence type="predicted"/>
<dbReference type="InterPro" id="IPR036056">
    <property type="entry name" value="Fibrinogen-like_C"/>
</dbReference>
<dbReference type="InterPro" id="IPR050373">
    <property type="entry name" value="Fibrinogen_C-term_domain"/>
</dbReference>
<reference evidence="3 4" key="1">
    <citation type="journal article" date="2021" name="Elife">
        <title>Chloroplast acquisition without the gene transfer in kleptoplastic sea slugs, Plakobranchus ocellatus.</title>
        <authorList>
            <person name="Maeda T."/>
            <person name="Takahashi S."/>
            <person name="Yoshida T."/>
            <person name="Shimamura S."/>
            <person name="Takaki Y."/>
            <person name="Nagai Y."/>
            <person name="Toyoda A."/>
            <person name="Suzuki Y."/>
            <person name="Arimoto A."/>
            <person name="Ishii H."/>
            <person name="Satoh N."/>
            <person name="Nishiyama T."/>
            <person name="Hasebe M."/>
            <person name="Maruyama T."/>
            <person name="Minagawa J."/>
            <person name="Obokata J."/>
            <person name="Shigenobu S."/>
        </authorList>
    </citation>
    <scope>NUCLEOTIDE SEQUENCE [LARGE SCALE GENOMIC DNA]</scope>
</reference>
<dbReference type="Proteomes" id="UP000735302">
    <property type="component" value="Unassembled WGS sequence"/>
</dbReference>
<dbReference type="Gene3D" id="4.10.530.10">
    <property type="entry name" value="Gamma-fibrinogen Carboxyl Terminal Fragment, domain 2"/>
    <property type="match status" value="1"/>
</dbReference>
<dbReference type="Pfam" id="PF00147">
    <property type="entry name" value="Fibrinogen_C"/>
    <property type="match status" value="1"/>
</dbReference>
<feature type="region of interest" description="Disordered" evidence="1">
    <location>
        <begin position="1"/>
        <end position="28"/>
    </location>
</feature>
<organism evidence="3 4">
    <name type="scientific">Plakobranchus ocellatus</name>
    <dbReference type="NCBI Taxonomy" id="259542"/>
    <lineage>
        <taxon>Eukaryota</taxon>
        <taxon>Metazoa</taxon>
        <taxon>Spiralia</taxon>
        <taxon>Lophotrochozoa</taxon>
        <taxon>Mollusca</taxon>
        <taxon>Gastropoda</taxon>
        <taxon>Heterobranchia</taxon>
        <taxon>Euthyneura</taxon>
        <taxon>Panpulmonata</taxon>
        <taxon>Sacoglossa</taxon>
        <taxon>Placobranchoidea</taxon>
        <taxon>Plakobranchidae</taxon>
        <taxon>Plakobranchus</taxon>
    </lineage>
</organism>
<feature type="domain" description="Fibrinogen C-terminal" evidence="2">
    <location>
        <begin position="41"/>
        <end position="95"/>
    </location>
</feature>
<dbReference type="PANTHER" id="PTHR19143">
    <property type="entry name" value="FIBRINOGEN/TENASCIN/ANGIOPOEITIN"/>
    <property type="match status" value="1"/>
</dbReference>
<accession>A0AAV4B2R1</accession>
<dbReference type="GO" id="GO:0005615">
    <property type="term" value="C:extracellular space"/>
    <property type="evidence" value="ECO:0007669"/>
    <property type="project" value="TreeGrafter"/>
</dbReference>
<sequence>MQRQLQDSNPEHDEPKETEEGSLPVLTPTAGLEIGLVGHEFSIDGEDNNYALRLGDYDGTTGDSFDHHRGRPFSTFDNDNDAYKSICAKNYLGAY</sequence>
<evidence type="ECO:0000313" key="4">
    <source>
        <dbReference type="Proteomes" id="UP000735302"/>
    </source>
</evidence>
<protein>
    <submittedName>
        <fullName evidence="3">Tenascin-r</fullName>
    </submittedName>
</protein>
<keyword evidence="4" id="KW-1185">Reference proteome</keyword>
<dbReference type="PROSITE" id="PS51406">
    <property type="entry name" value="FIBRINOGEN_C_2"/>
    <property type="match status" value="1"/>
</dbReference>
<name>A0AAV4B2R1_9GAST</name>
<evidence type="ECO:0000259" key="2">
    <source>
        <dbReference type="PROSITE" id="PS51406"/>
    </source>
</evidence>